<evidence type="ECO:0000256" key="1">
    <source>
        <dbReference type="SAM" id="MobiDB-lite"/>
    </source>
</evidence>
<protein>
    <submittedName>
        <fullName evidence="3">Flagellar hook-length control protein FliK</fullName>
    </submittedName>
</protein>
<name>A0A1Y6BWM8_9NEIS</name>
<keyword evidence="3" id="KW-0969">Cilium</keyword>
<dbReference type="InterPro" id="IPR052563">
    <property type="entry name" value="FliK"/>
</dbReference>
<feature type="compositionally biased region" description="Polar residues" evidence="1">
    <location>
        <begin position="259"/>
        <end position="268"/>
    </location>
</feature>
<dbReference type="PANTHER" id="PTHR37533">
    <property type="entry name" value="FLAGELLAR HOOK-LENGTH CONTROL PROTEIN"/>
    <property type="match status" value="1"/>
</dbReference>
<feature type="region of interest" description="Disordered" evidence="1">
    <location>
        <begin position="50"/>
        <end position="73"/>
    </location>
</feature>
<keyword evidence="3" id="KW-0282">Flagellum</keyword>
<evidence type="ECO:0000313" key="3">
    <source>
        <dbReference type="EMBL" id="SMF24925.1"/>
    </source>
</evidence>
<dbReference type="Proteomes" id="UP000192920">
    <property type="component" value="Unassembled WGS sequence"/>
</dbReference>
<proteinExistence type="predicted"/>
<sequence length="307" mass="31324">MAMTISILSPAASAKAVAVQSGTSAAGVVAEGSPFAGLFGQQLSQLAALSPASSGTETDGEGAGNVKKSAKKAPLSDEQVLAGPIMALPTVPWTIAPELKPGLQLGKGDASQAAEAQQELLTALKGDRHALPGVQNLPVDGAVQGQFLPVHASATGAAHAAAEAGQAKVLALPLPISDSNWAKSMSEQMLSLVSVKADKAQIQINPPELGPIDVTLKLNHDQVQVAFSAATPQAREAVENSLPKLASMLASSGLQLADAQVSSGQSGDPRQFQRQAKAARRQEDAPAEGNDTLSMINKARNVLSIFA</sequence>
<dbReference type="InterPro" id="IPR021136">
    <property type="entry name" value="Flagellar_hook_control-like_C"/>
</dbReference>
<keyword evidence="4" id="KW-1185">Reference proteome</keyword>
<evidence type="ECO:0000259" key="2">
    <source>
        <dbReference type="Pfam" id="PF02120"/>
    </source>
</evidence>
<dbReference type="PANTHER" id="PTHR37533:SF2">
    <property type="entry name" value="FLAGELLAR HOOK-LENGTH CONTROL PROTEIN"/>
    <property type="match status" value="1"/>
</dbReference>
<dbReference type="STRING" id="1123014.SAMN02745746_02141"/>
<keyword evidence="3" id="KW-0966">Cell projection</keyword>
<feature type="region of interest" description="Disordered" evidence="1">
    <location>
        <begin position="259"/>
        <end position="292"/>
    </location>
</feature>
<accession>A0A1Y6BWM8</accession>
<organism evidence="3 4">
    <name type="scientific">Pseudogulbenkiania subflava DSM 22618</name>
    <dbReference type="NCBI Taxonomy" id="1123014"/>
    <lineage>
        <taxon>Bacteria</taxon>
        <taxon>Pseudomonadati</taxon>
        <taxon>Pseudomonadota</taxon>
        <taxon>Betaproteobacteria</taxon>
        <taxon>Neisseriales</taxon>
        <taxon>Chromobacteriaceae</taxon>
        <taxon>Pseudogulbenkiania</taxon>
    </lineage>
</organism>
<dbReference type="AlphaFoldDB" id="A0A1Y6BWM8"/>
<dbReference type="CDD" id="cd17470">
    <property type="entry name" value="T3SS_Flik_C"/>
    <property type="match status" value="1"/>
</dbReference>
<dbReference type="Gene3D" id="3.30.750.140">
    <property type="match status" value="1"/>
</dbReference>
<evidence type="ECO:0000313" key="4">
    <source>
        <dbReference type="Proteomes" id="UP000192920"/>
    </source>
</evidence>
<dbReference type="Pfam" id="PF02120">
    <property type="entry name" value="Flg_hook"/>
    <property type="match status" value="1"/>
</dbReference>
<reference evidence="4" key="1">
    <citation type="submission" date="2017-04" db="EMBL/GenBank/DDBJ databases">
        <authorList>
            <person name="Varghese N."/>
            <person name="Submissions S."/>
        </authorList>
    </citation>
    <scope>NUCLEOTIDE SEQUENCE [LARGE SCALE GENOMIC DNA]</scope>
    <source>
        <strain evidence="4">DSM 22618</strain>
    </source>
</reference>
<feature type="domain" description="Flagellar hook-length control protein-like C-terminal" evidence="2">
    <location>
        <begin position="192"/>
        <end position="268"/>
    </location>
</feature>
<dbReference type="EMBL" id="FXAG01000010">
    <property type="protein sequence ID" value="SMF24925.1"/>
    <property type="molecule type" value="Genomic_DNA"/>
</dbReference>
<gene>
    <name evidence="3" type="ORF">SAMN02745746_02141</name>
</gene>
<dbReference type="InterPro" id="IPR038610">
    <property type="entry name" value="FliK-like_C_sf"/>
</dbReference>